<feature type="domain" description="RagB/SusD" evidence="6">
    <location>
        <begin position="343"/>
        <end position="646"/>
    </location>
</feature>
<dbReference type="InterPro" id="IPR033985">
    <property type="entry name" value="SusD-like_N"/>
</dbReference>
<gene>
    <name evidence="8" type="ORF">H8B04_00640</name>
</gene>
<evidence type="ECO:0000256" key="5">
    <source>
        <dbReference type="ARBA" id="ARBA00023237"/>
    </source>
</evidence>
<dbReference type="Proteomes" id="UP000651271">
    <property type="component" value="Unassembled WGS sequence"/>
</dbReference>
<keyword evidence="5" id="KW-0998">Cell outer membrane</keyword>
<evidence type="ECO:0000256" key="4">
    <source>
        <dbReference type="ARBA" id="ARBA00023136"/>
    </source>
</evidence>
<reference evidence="8 9" key="1">
    <citation type="submission" date="2020-08" db="EMBL/GenBank/DDBJ databases">
        <title>Sphingobacterium sp. DN04309 isolated from aquaculture water.</title>
        <authorList>
            <person name="Zhang M."/>
        </authorList>
    </citation>
    <scope>NUCLEOTIDE SEQUENCE [LARGE SCALE GENOMIC DNA]</scope>
    <source>
        <strain evidence="8 9">DN04309</strain>
    </source>
</reference>
<proteinExistence type="inferred from homology"/>
<feature type="domain" description="SusD-like N-terminal" evidence="7">
    <location>
        <begin position="85"/>
        <end position="224"/>
    </location>
</feature>
<keyword evidence="4" id="KW-0472">Membrane</keyword>
<dbReference type="InterPro" id="IPR011990">
    <property type="entry name" value="TPR-like_helical_dom_sf"/>
</dbReference>
<organism evidence="8 9">
    <name type="scientific">Sphingobacterium litopenaei</name>
    <dbReference type="NCBI Taxonomy" id="2763500"/>
    <lineage>
        <taxon>Bacteria</taxon>
        <taxon>Pseudomonadati</taxon>
        <taxon>Bacteroidota</taxon>
        <taxon>Sphingobacteriia</taxon>
        <taxon>Sphingobacteriales</taxon>
        <taxon>Sphingobacteriaceae</taxon>
        <taxon>Sphingobacterium</taxon>
    </lineage>
</organism>
<evidence type="ECO:0000256" key="3">
    <source>
        <dbReference type="ARBA" id="ARBA00022729"/>
    </source>
</evidence>
<evidence type="ECO:0000256" key="2">
    <source>
        <dbReference type="ARBA" id="ARBA00006275"/>
    </source>
</evidence>
<dbReference type="SUPFAM" id="SSF48452">
    <property type="entry name" value="TPR-like"/>
    <property type="match status" value="1"/>
</dbReference>
<dbReference type="Gene3D" id="1.25.40.390">
    <property type="match status" value="1"/>
</dbReference>
<evidence type="ECO:0000259" key="6">
    <source>
        <dbReference type="Pfam" id="PF07980"/>
    </source>
</evidence>
<evidence type="ECO:0000313" key="9">
    <source>
        <dbReference type="Proteomes" id="UP000651271"/>
    </source>
</evidence>
<sequence length="646" mass="74334">MKNYIKKLVFPFLIVSIILGITSCKKYLDKSPLADIDETQAFESYRNFQGFVEELYNCVPLVTAIGSHNNWNFGEDELWEMGDNRLFAYNVDHGDYWAWNTAIFGSWFKTGGNPTSNNRGDKGNLWGLSWYGIRKANIGLANLDLLLEATPEEKKLIEGQLYFFRGWFHFMLMQYWGGLPYIDVALSPAEPPRVQRLNYQETAEKVAEDLRKAADLLPVDWDQIAAGAATRGNNDRRANKIMALTFLGKNLLYAGSPLMNEESTGSRTYNADFCKRAAEALGEALQICESTGRYSLIPFEHYSKIFYTFAQNGAIPGAISVQEGGTEKRYREAIMLENHAESNGRFRWNQSTDYRPYTIIARGIKAYPTANYVDNYGMANGLPINMTNPSQPDAESGYDPNFPWKDRDPRFYHDIMIDGEKVVNNGSYVGNDHRRQYASLHTQGLFRTDPGNTHRAPITGYMLAKYISRLSNDWEGYMDNNVMYLSFMRLADVYLMYAEAASEGYNSPTGKSSNYNKTAVDAVNIIRDRPGLNVGHVAPKFLASQDAFRSEYRRERAVELSFEGHRFNDLRRWLLLTEKPYVYKMGIHFDRGMPDQQVYADPRNARVLNYRQYTIFERKYEKRHYWFPFIVSDVNIYEGFSQNPGW</sequence>
<comment type="caution">
    <text evidence="8">The sequence shown here is derived from an EMBL/GenBank/DDBJ whole genome shotgun (WGS) entry which is preliminary data.</text>
</comment>
<keyword evidence="9" id="KW-1185">Reference proteome</keyword>
<protein>
    <submittedName>
        <fullName evidence="8">RagB/SusD family nutrient uptake outer membrane protein</fullName>
    </submittedName>
</protein>
<name>A0ABR7Y9W0_9SPHI</name>
<dbReference type="EMBL" id="JACOIJ010000001">
    <property type="protein sequence ID" value="MBD1428085.1"/>
    <property type="molecule type" value="Genomic_DNA"/>
</dbReference>
<evidence type="ECO:0000313" key="8">
    <source>
        <dbReference type="EMBL" id="MBD1428085.1"/>
    </source>
</evidence>
<dbReference type="RefSeq" id="WP_165289928.1">
    <property type="nucleotide sequence ID" value="NZ_JACOIJ010000001.1"/>
</dbReference>
<dbReference type="Pfam" id="PF14322">
    <property type="entry name" value="SusD-like_3"/>
    <property type="match status" value="1"/>
</dbReference>
<comment type="subcellular location">
    <subcellularLocation>
        <location evidence="1">Cell outer membrane</location>
    </subcellularLocation>
</comment>
<evidence type="ECO:0000259" key="7">
    <source>
        <dbReference type="Pfam" id="PF14322"/>
    </source>
</evidence>
<comment type="similarity">
    <text evidence="2">Belongs to the SusD family.</text>
</comment>
<dbReference type="PROSITE" id="PS51257">
    <property type="entry name" value="PROKAR_LIPOPROTEIN"/>
    <property type="match status" value="1"/>
</dbReference>
<dbReference type="InterPro" id="IPR012944">
    <property type="entry name" value="SusD_RagB_dom"/>
</dbReference>
<evidence type="ECO:0000256" key="1">
    <source>
        <dbReference type="ARBA" id="ARBA00004442"/>
    </source>
</evidence>
<dbReference type="Pfam" id="PF07980">
    <property type="entry name" value="SusD_RagB"/>
    <property type="match status" value="1"/>
</dbReference>
<keyword evidence="3" id="KW-0732">Signal</keyword>
<accession>A0ABR7Y9W0</accession>